<dbReference type="RefSeq" id="XP_001743087.1">
    <property type="nucleotide sequence ID" value="XM_001743035.1"/>
</dbReference>
<dbReference type="InterPro" id="IPR036770">
    <property type="entry name" value="Ankyrin_rpt-contain_sf"/>
</dbReference>
<keyword evidence="1" id="KW-0677">Repeat</keyword>
<dbReference type="STRING" id="81824.A9USL6"/>
<reference evidence="5 6" key="1">
    <citation type="journal article" date="2008" name="Nature">
        <title>The genome of the choanoflagellate Monosiga brevicollis and the origin of metazoans.</title>
        <authorList>
            <consortium name="JGI Sequencing"/>
            <person name="King N."/>
            <person name="Westbrook M.J."/>
            <person name="Young S.L."/>
            <person name="Kuo A."/>
            <person name="Abedin M."/>
            <person name="Chapman J."/>
            <person name="Fairclough S."/>
            <person name="Hellsten U."/>
            <person name="Isogai Y."/>
            <person name="Letunic I."/>
            <person name="Marr M."/>
            <person name="Pincus D."/>
            <person name="Putnam N."/>
            <person name="Rokas A."/>
            <person name="Wright K.J."/>
            <person name="Zuzow R."/>
            <person name="Dirks W."/>
            <person name="Good M."/>
            <person name="Goodstein D."/>
            <person name="Lemons D."/>
            <person name="Li W."/>
            <person name="Lyons J.B."/>
            <person name="Morris A."/>
            <person name="Nichols S."/>
            <person name="Richter D.J."/>
            <person name="Salamov A."/>
            <person name="Bork P."/>
            <person name="Lim W.A."/>
            <person name="Manning G."/>
            <person name="Miller W.T."/>
            <person name="McGinnis W."/>
            <person name="Shapiro H."/>
            <person name="Tjian R."/>
            <person name="Grigoriev I.V."/>
            <person name="Rokhsar D."/>
        </authorList>
    </citation>
    <scope>NUCLEOTIDE SEQUENCE [LARGE SCALE GENOMIC DNA]</scope>
    <source>
        <strain evidence="6">MX1 / ATCC 50154</strain>
    </source>
</reference>
<gene>
    <name evidence="5" type="ORF">MONBRDRAFT_5834</name>
</gene>
<evidence type="ECO:0000259" key="4">
    <source>
        <dbReference type="Pfam" id="PF12937"/>
    </source>
</evidence>
<dbReference type="GeneID" id="5888273"/>
<dbReference type="OMA" id="FACRSES"/>
<dbReference type="Pfam" id="PF12796">
    <property type="entry name" value="Ank_2"/>
    <property type="match status" value="1"/>
</dbReference>
<dbReference type="EMBL" id="CH991544">
    <property type="protein sequence ID" value="EDQ91801.1"/>
    <property type="molecule type" value="Genomic_DNA"/>
</dbReference>
<dbReference type="PANTHER" id="PTHR24198">
    <property type="entry name" value="ANKYRIN REPEAT AND PROTEIN KINASE DOMAIN-CONTAINING PROTEIN"/>
    <property type="match status" value="1"/>
</dbReference>
<sequence>MSDSCSLARGECSAAAIAIPDECVRTSLMVCAERLYGDSPESFLGGVLALARARFERRDGNLDRFHLALKSNLPCAAQTRARYDLLPSDVLDNILKYLSNDPVSLARASQVCRTWLVEFLAQGDFSPSLRDIAPLVFAGADLKHRHGRVAATPMLLAAFHGHVHALDFLLKNGSSRDETAGCGKNAILLASLRNHQSLVAVLLGRGFSSRDMDNCGNTPLMLAALGGSKCVMKYLHSQGACMGHTNVRNETALHLAAQGGCLEAIDALVQWCPTMIDCRDNSGLTPFLTACHYGRGLICCLFSKKGADLSAVDKNGANAIMQAAMGGLPSNGAENPNFETHANLVKCLGRRYDLGARDLDGRTAMHYAVLCGNDLVQQQLIQANVEARPRDTHGADPYDYLRLYQALKEQNAQQAAAVLAQLRGVAMSFPGRLSLTAAHLRCLCRALSQNTTVRVVHLSCKVNSAEVEQDLVALLKVNKTLRHLRLGWNQPQELPHSVLCLLNDSSRLPDLHTLHNDFAHLGN</sequence>
<dbReference type="PROSITE" id="PS50088">
    <property type="entry name" value="ANK_REPEAT"/>
    <property type="match status" value="1"/>
</dbReference>
<evidence type="ECO:0000313" key="5">
    <source>
        <dbReference type="EMBL" id="EDQ91801.1"/>
    </source>
</evidence>
<protein>
    <recommendedName>
        <fullName evidence="4">F-box domain-containing protein</fullName>
    </recommendedName>
</protein>
<dbReference type="InParanoid" id="A9USL6"/>
<evidence type="ECO:0000313" key="6">
    <source>
        <dbReference type="Proteomes" id="UP000001357"/>
    </source>
</evidence>
<dbReference type="Gene3D" id="3.80.10.10">
    <property type="entry name" value="Ribonuclease Inhibitor"/>
    <property type="match status" value="1"/>
</dbReference>
<dbReference type="InterPro" id="IPR036047">
    <property type="entry name" value="F-box-like_dom_sf"/>
</dbReference>
<evidence type="ECO:0000256" key="1">
    <source>
        <dbReference type="ARBA" id="ARBA00022737"/>
    </source>
</evidence>
<accession>A9USL6</accession>
<dbReference type="Gene3D" id="1.25.40.20">
    <property type="entry name" value="Ankyrin repeat-containing domain"/>
    <property type="match status" value="2"/>
</dbReference>
<dbReference type="SMART" id="SM00248">
    <property type="entry name" value="ANK"/>
    <property type="match status" value="6"/>
</dbReference>
<dbReference type="AlphaFoldDB" id="A9USL6"/>
<keyword evidence="6" id="KW-1185">Reference proteome</keyword>
<organism evidence="5 6">
    <name type="scientific">Monosiga brevicollis</name>
    <name type="common">Choanoflagellate</name>
    <dbReference type="NCBI Taxonomy" id="81824"/>
    <lineage>
        <taxon>Eukaryota</taxon>
        <taxon>Choanoflagellata</taxon>
        <taxon>Craspedida</taxon>
        <taxon>Salpingoecidae</taxon>
        <taxon>Monosiga</taxon>
    </lineage>
</organism>
<keyword evidence="2 3" id="KW-0040">ANK repeat</keyword>
<feature type="repeat" description="ANK" evidence="3">
    <location>
        <begin position="360"/>
        <end position="392"/>
    </location>
</feature>
<dbReference type="SUPFAM" id="SSF52047">
    <property type="entry name" value="RNI-like"/>
    <property type="match status" value="1"/>
</dbReference>
<dbReference type="Proteomes" id="UP000001357">
    <property type="component" value="Unassembled WGS sequence"/>
</dbReference>
<dbReference type="Pfam" id="PF00023">
    <property type="entry name" value="Ank"/>
    <property type="match status" value="2"/>
</dbReference>
<dbReference type="Pfam" id="PF12937">
    <property type="entry name" value="F-box-like"/>
    <property type="match status" value="1"/>
</dbReference>
<proteinExistence type="predicted"/>
<name>A9USL6_MONBE</name>
<dbReference type="eggNOG" id="KOG4177">
    <property type="taxonomic scope" value="Eukaryota"/>
</dbReference>
<evidence type="ECO:0000256" key="3">
    <source>
        <dbReference type="PROSITE-ProRule" id="PRU00023"/>
    </source>
</evidence>
<dbReference type="InterPro" id="IPR002110">
    <property type="entry name" value="Ankyrin_rpt"/>
</dbReference>
<dbReference type="SUPFAM" id="SSF48403">
    <property type="entry name" value="Ankyrin repeat"/>
    <property type="match status" value="1"/>
</dbReference>
<dbReference type="PANTHER" id="PTHR24198:SF165">
    <property type="entry name" value="ANKYRIN REPEAT-CONTAINING PROTEIN-RELATED"/>
    <property type="match status" value="1"/>
</dbReference>
<evidence type="ECO:0000256" key="2">
    <source>
        <dbReference type="ARBA" id="ARBA00023043"/>
    </source>
</evidence>
<dbReference type="Gene3D" id="1.20.1280.50">
    <property type="match status" value="1"/>
</dbReference>
<dbReference type="InterPro" id="IPR001810">
    <property type="entry name" value="F-box_dom"/>
</dbReference>
<dbReference type="SUPFAM" id="SSF81383">
    <property type="entry name" value="F-box domain"/>
    <property type="match status" value="1"/>
</dbReference>
<feature type="domain" description="F-box" evidence="4">
    <location>
        <begin position="85"/>
        <end position="115"/>
    </location>
</feature>
<dbReference type="InterPro" id="IPR032675">
    <property type="entry name" value="LRR_dom_sf"/>
</dbReference>
<dbReference type="KEGG" id="mbr:MONBRDRAFT_5834"/>